<accession>A0ABS4ELK5</accession>
<dbReference type="EMBL" id="JAGGJV010000004">
    <property type="protein sequence ID" value="MBP1858835.1"/>
    <property type="molecule type" value="Genomic_DNA"/>
</dbReference>
<reference evidence="2 3" key="1">
    <citation type="submission" date="2021-03" db="EMBL/GenBank/DDBJ databases">
        <title>Genomic Encyclopedia of Type Strains, Phase IV (KMG-IV): sequencing the most valuable type-strain genomes for metagenomic binning, comparative biology and taxonomic classification.</title>
        <authorList>
            <person name="Goeker M."/>
        </authorList>
    </citation>
    <scope>NUCLEOTIDE SEQUENCE [LARGE SCALE GENOMIC DNA]</scope>
    <source>
        <strain evidence="2 3">DSM 26427</strain>
    </source>
</reference>
<dbReference type="InterPro" id="IPR000073">
    <property type="entry name" value="AB_hydrolase_1"/>
</dbReference>
<dbReference type="PIRSF" id="PIRSF031982">
    <property type="entry name" value="UCP031982_abhydr"/>
    <property type="match status" value="1"/>
</dbReference>
<dbReference type="InterPro" id="IPR029058">
    <property type="entry name" value="AB_hydrolase_fold"/>
</dbReference>
<organism evidence="2 3">
    <name type="scientific">Rhizobium herbae</name>
    <dbReference type="NCBI Taxonomy" id="508661"/>
    <lineage>
        <taxon>Bacteria</taxon>
        <taxon>Pseudomonadati</taxon>
        <taxon>Pseudomonadota</taxon>
        <taxon>Alphaproteobacteria</taxon>
        <taxon>Hyphomicrobiales</taxon>
        <taxon>Rhizobiaceae</taxon>
        <taxon>Rhizobium/Agrobacterium group</taxon>
        <taxon>Rhizobium</taxon>
    </lineage>
</organism>
<evidence type="ECO:0000259" key="1">
    <source>
        <dbReference type="Pfam" id="PF12697"/>
    </source>
</evidence>
<comment type="caution">
    <text evidence="2">The sequence shown here is derived from an EMBL/GenBank/DDBJ whole genome shotgun (WGS) entry which is preliminary data.</text>
</comment>
<dbReference type="SUPFAM" id="SSF53474">
    <property type="entry name" value="alpha/beta-Hydrolases"/>
    <property type="match status" value="1"/>
</dbReference>
<dbReference type="RefSeq" id="WP_234937311.1">
    <property type="nucleotide sequence ID" value="NZ_JAGGJV010000004.1"/>
</dbReference>
<dbReference type="Proteomes" id="UP000823786">
    <property type="component" value="Unassembled WGS sequence"/>
</dbReference>
<evidence type="ECO:0000313" key="3">
    <source>
        <dbReference type="Proteomes" id="UP000823786"/>
    </source>
</evidence>
<dbReference type="Pfam" id="PF12697">
    <property type="entry name" value="Abhydrolase_6"/>
    <property type="match status" value="1"/>
</dbReference>
<gene>
    <name evidence="2" type="ORF">J2Z75_002347</name>
</gene>
<sequence>MPVGFREGISFDGARRNWDDSGPRPLSWSAWYPASKDACVAAPATSSWFKREPVAWDARLASSEATFPLVLLSHGSGSSTAALEWLAYRLAQCGYVALGVNHHGHTGGEPYRAEGFLCLWERARDFSALLDDPSWRHAVGGAVDNEACVAGFSAGAYTAMLLMGARVAYSQFEPGNPVKSPIRGPREFPDLIDELPRLRDVPVFRESWERRRSDYTDPRIKRAAVIAPGRSVLGFAKDSLQTIRKPIQLYGGGDDTVAPPAECCEWLHKNVPGSTCEIITGVGHYTFLPEGTEIGDQAAPELFQDKLGVERRAVHACVAQRIAGFCGCAPVASVLGERD</sequence>
<proteinExistence type="predicted"/>
<feature type="domain" description="AB hydrolase-1" evidence="1">
    <location>
        <begin position="70"/>
        <end position="288"/>
    </location>
</feature>
<evidence type="ECO:0000313" key="2">
    <source>
        <dbReference type="EMBL" id="MBP1858835.1"/>
    </source>
</evidence>
<keyword evidence="3" id="KW-1185">Reference proteome</keyword>
<dbReference type="InterPro" id="IPR016986">
    <property type="entry name" value="UCP031982_abhydr"/>
</dbReference>
<protein>
    <submittedName>
        <fullName evidence="2">Dienelactone hydrolase</fullName>
    </submittedName>
</protein>
<dbReference type="GO" id="GO:0016787">
    <property type="term" value="F:hydrolase activity"/>
    <property type="evidence" value="ECO:0007669"/>
    <property type="project" value="UniProtKB-KW"/>
</dbReference>
<keyword evidence="2" id="KW-0378">Hydrolase</keyword>
<dbReference type="Gene3D" id="3.40.50.1820">
    <property type="entry name" value="alpha/beta hydrolase"/>
    <property type="match status" value="1"/>
</dbReference>
<name>A0ABS4ELK5_9HYPH</name>